<evidence type="ECO:0000256" key="2">
    <source>
        <dbReference type="ARBA" id="ARBA00022448"/>
    </source>
</evidence>
<reference evidence="5 6" key="1">
    <citation type="submission" date="2013-10" db="EMBL/GenBank/DDBJ databases">
        <authorList>
            <person name="Ichikawa N."/>
            <person name="Kimura A."/>
            <person name="Ohji S."/>
            <person name="Hosoyama A."/>
            <person name="Fujita N."/>
        </authorList>
    </citation>
    <scope>NUCLEOTIDE SEQUENCE [LARGE SCALE GENOMIC DNA]</scope>
    <source>
        <strain evidence="5 6">NBRC 102217</strain>
    </source>
</reference>
<dbReference type="GO" id="GO:0015031">
    <property type="term" value="P:protein transport"/>
    <property type="evidence" value="ECO:0007669"/>
    <property type="project" value="UniProtKB-KW"/>
</dbReference>
<dbReference type="CDD" id="cd16325">
    <property type="entry name" value="LolA"/>
    <property type="match status" value="1"/>
</dbReference>
<dbReference type="EMBL" id="BAUJ01000005">
    <property type="protein sequence ID" value="GAD88479.1"/>
    <property type="molecule type" value="Genomic_DNA"/>
</dbReference>
<keyword evidence="4" id="KW-0653">Protein transport</keyword>
<protein>
    <recommendedName>
        <fullName evidence="7">Outer membrane lipoprotein carrier protein LolA</fullName>
    </recommendedName>
</protein>
<keyword evidence="2" id="KW-0813">Transport</keyword>
<evidence type="ECO:0000256" key="1">
    <source>
        <dbReference type="ARBA" id="ARBA00011245"/>
    </source>
</evidence>
<dbReference type="SUPFAM" id="SSF89392">
    <property type="entry name" value="Prokaryotic lipoproteins and lipoprotein localization factors"/>
    <property type="match status" value="1"/>
</dbReference>
<evidence type="ECO:0000313" key="6">
    <source>
        <dbReference type="Proteomes" id="UP000017800"/>
    </source>
</evidence>
<dbReference type="Gene3D" id="2.50.20.10">
    <property type="entry name" value="Lipoprotein localisation LolA/LolB/LppX"/>
    <property type="match status" value="1"/>
</dbReference>
<reference evidence="5 6" key="2">
    <citation type="submission" date="2013-11" db="EMBL/GenBank/DDBJ databases">
        <title>Whole genome shotgun sequence of Vibrio halioticoli NBRC 102217.</title>
        <authorList>
            <person name="Isaki S."/>
            <person name="Kimura A."/>
            <person name="Ohji S."/>
            <person name="Hosoyama A."/>
            <person name="Fujita N."/>
            <person name="Hashimoto M."/>
            <person name="Hosoyama Y."/>
            <person name="Yamazoe A."/>
        </authorList>
    </citation>
    <scope>NUCLEOTIDE SEQUENCE [LARGE SCALE GENOMIC DNA]</scope>
    <source>
        <strain evidence="5 6">NBRC 102217</strain>
    </source>
</reference>
<sequence length="197" mass="22086">MALMVMSPLSYAQVTDLASLQTQLAQHDIVRGDFTQLRSIEMFAQPLRSQGTFTLSKTNGLLWQQNTPFPVNLVLTKDKLRQTFANQDPQVITAKENPMAFYFSHVFLAVFHGDTQALKEQFNIDFSVKAGTWTITLTPTQAPLNSVFSSIVLVGTQAIDSLTLQEIRGDKTEIVFSNQTHQPENLNDAEQAQFSFK</sequence>
<keyword evidence="3" id="KW-0732">Signal</keyword>
<dbReference type="eggNOG" id="COG2834">
    <property type="taxonomic scope" value="Bacteria"/>
</dbReference>
<dbReference type="InterPro" id="IPR004564">
    <property type="entry name" value="OM_lipoprot_carrier_LolA-like"/>
</dbReference>
<keyword evidence="6" id="KW-1185">Reference proteome</keyword>
<evidence type="ECO:0000256" key="4">
    <source>
        <dbReference type="ARBA" id="ARBA00022927"/>
    </source>
</evidence>
<name>V5F054_9VIBR</name>
<evidence type="ECO:0000256" key="3">
    <source>
        <dbReference type="ARBA" id="ARBA00022729"/>
    </source>
</evidence>
<evidence type="ECO:0008006" key="7">
    <source>
        <dbReference type="Google" id="ProtNLM"/>
    </source>
</evidence>
<dbReference type="Pfam" id="PF03548">
    <property type="entry name" value="LolA"/>
    <property type="match status" value="1"/>
</dbReference>
<comment type="caution">
    <text evidence="5">The sequence shown here is derived from an EMBL/GenBank/DDBJ whole genome shotgun (WGS) entry which is preliminary data.</text>
</comment>
<organism evidence="5 6">
    <name type="scientific">Vibrio halioticoli NBRC 102217</name>
    <dbReference type="NCBI Taxonomy" id="1219072"/>
    <lineage>
        <taxon>Bacteria</taxon>
        <taxon>Pseudomonadati</taxon>
        <taxon>Pseudomonadota</taxon>
        <taxon>Gammaproteobacteria</taxon>
        <taxon>Vibrionales</taxon>
        <taxon>Vibrionaceae</taxon>
        <taxon>Vibrio</taxon>
    </lineage>
</organism>
<accession>V5F054</accession>
<dbReference type="InterPro" id="IPR029046">
    <property type="entry name" value="LolA/LolB/LppX"/>
</dbReference>
<dbReference type="AlphaFoldDB" id="V5F054"/>
<gene>
    <name evidence="5" type="ORF">VHA01S_005_00820</name>
</gene>
<evidence type="ECO:0000313" key="5">
    <source>
        <dbReference type="EMBL" id="GAD88479.1"/>
    </source>
</evidence>
<dbReference type="Proteomes" id="UP000017800">
    <property type="component" value="Unassembled WGS sequence"/>
</dbReference>
<proteinExistence type="predicted"/>
<comment type="subunit">
    <text evidence="1">Monomer.</text>
</comment>